<name>A0AAX3NDS9_9LACT</name>
<reference evidence="2" key="1">
    <citation type="submission" date="2023-02" db="EMBL/GenBank/DDBJ databases">
        <title>Comparative genomics and fermentation flavor characterization of five lactic acid bacteria reveal flavor biosynthesis metabolic pathways in fermented muskmelon puree.</title>
        <authorList>
            <person name="Yuan L."/>
            <person name="Li M."/>
            <person name="Xu X."/>
            <person name="Lao F."/>
            <person name="Wu J."/>
        </authorList>
    </citation>
    <scope>NUCLEOTIDE SEQUENCE</scope>
    <source>
        <strain evidence="2">Pa-2</strain>
    </source>
</reference>
<keyword evidence="1" id="KW-1133">Transmembrane helix</keyword>
<keyword evidence="1" id="KW-0472">Membrane</keyword>
<feature type="transmembrane region" description="Helical" evidence="1">
    <location>
        <begin position="6"/>
        <end position="23"/>
    </location>
</feature>
<sequence length="120" mass="13915">MEYNLLGVSALILIILGLTWLKDGEKMDPPLKKRIVIDLVTIALFWGVFEFYKFSGVKEYNNEIALVINGSLMFFFARMIQLICQINPLFQELFAYLKSKGVKIENIDEKKIGDENEKNY</sequence>
<dbReference type="EMBL" id="CP118627">
    <property type="protein sequence ID" value="WEA14141.1"/>
    <property type="molecule type" value="Genomic_DNA"/>
</dbReference>
<dbReference type="RefSeq" id="WP_274978406.1">
    <property type="nucleotide sequence ID" value="NZ_CP118627.1"/>
</dbReference>
<feature type="transmembrane region" description="Helical" evidence="1">
    <location>
        <begin position="35"/>
        <end position="52"/>
    </location>
</feature>
<organism evidence="2 3">
    <name type="scientific">Lactococcus garvieae</name>
    <dbReference type="NCBI Taxonomy" id="1363"/>
    <lineage>
        <taxon>Bacteria</taxon>
        <taxon>Bacillati</taxon>
        <taxon>Bacillota</taxon>
        <taxon>Bacilli</taxon>
        <taxon>Lactobacillales</taxon>
        <taxon>Streptococcaceae</taxon>
        <taxon>Lactococcus</taxon>
    </lineage>
</organism>
<evidence type="ECO:0000313" key="2">
    <source>
        <dbReference type="EMBL" id="WEA14141.1"/>
    </source>
</evidence>
<keyword evidence="1" id="KW-0812">Transmembrane</keyword>
<evidence type="ECO:0000313" key="3">
    <source>
        <dbReference type="Proteomes" id="UP001217324"/>
    </source>
</evidence>
<dbReference type="Proteomes" id="UP001217324">
    <property type="component" value="Chromosome"/>
</dbReference>
<gene>
    <name evidence="2" type="ORF">PWF74_01250</name>
</gene>
<feature type="transmembrane region" description="Helical" evidence="1">
    <location>
        <begin position="64"/>
        <end position="84"/>
    </location>
</feature>
<accession>A0AAX3NDS9</accession>
<evidence type="ECO:0000256" key="1">
    <source>
        <dbReference type="SAM" id="Phobius"/>
    </source>
</evidence>
<dbReference type="AlphaFoldDB" id="A0AAX3NDS9"/>
<protein>
    <submittedName>
        <fullName evidence="2">Holin</fullName>
    </submittedName>
</protein>
<proteinExistence type="predicted"/>